<feature type="domain" description="Peptidase M41 FtsH extracellular" evidence="5">
    <location>
        <begin position="127"/>
        <end position="229"/>
    </location>
</feature>
<evidence type="ECO:0000256" key="2">
    <source>
        <dbReference type="ARBA" id="ARBA00022801"/>
    </source>
</evidence>
<evidence type="ECO:0000256" key="1">
    <source>
        <dbReference type="ARBA" id="ARBA00022670"/>
    </source>
</evidence>
<dbReference type="EMBL" id="JXJN01022395">
    <property type="status" value="NOT_ANNOTATED_CDS"/>
    <property type="molecule type" value="Genomic_DNA"/>
</dbReference>
<proteinExistence type="predicted"/>
<feature type="region of interest" description="Disordered" evidence="3">
    <location>
        <begin position="85"/>
        <end position="116"/>
    </location>
</feature>
<dbReference type="GO" id="GO:0016020">
    <property type="term" value="C:membrane"/>
    <property type="evidence" value="ECO:0007669"/>
    <property type="project" value="InterPro"/>
</dbReference>
<dbReference type="GO" id="GO:0008270">
    <property type="term" value="F:zinc ion binding"/>
    <property type="evidence" value="ECO:0007669"/>
    <property type="project" value="InterPro"/>
</dbReference>
<reference evidence="7" key="1">
    <citation type="submission" date="2015-01" db="EMBL/GenBank/DDBJ databases">
        <authorList>
            <person name="Aksoy S."/>
            <person name="Warren W."/>
            <person name="Wilson R.K."/>
        </authorList>
    </citation>
    <scope>NUCLEOTIDE SEQUENCE [LARGE SCALE GENOMIC DNA]</scope>
    <source>
        <strain evidence="7">IAEA</strain>
    </source>
</reference>
<dbReference type="GO" id="GO:0006508">
    <property type="term" value="P:proteolysis"/>
    <property type="evidence" value="ECO:0007669"/>
    <property type="project" value="UniProtKB-KW"/>
</dbReference>
<dbReference type="GO" id="GO:0005524">
    <property type="term" value="F:ATP binding"/>
    <property type="evidence" value="ECO:0007669"/>
    <property type="project" value="InterPro"/>
</dbReference>
<dbReference type="GO" id="GO:0004176">
    <property type="term" value="F:ATP-dependent peptidase activity"/>
    <property type="evidence" value="ECO:0007669"/>
    <property type="project" value="InterPro"/>
</dbReference>
<organism evidence="6 7">
    <name type="scientific">Glossina palpalis gambiensis</name>
    <dbReference type="NCBI Taxonomy" id="67801"/>
    <lineage>
        <taxon>Eukaryota</taxon>
        <taxon>Metazoa</taxon>
        <taxon>Ecdysozoa</taxon>
        <taxon>Arthropoda</taxon>
        <taxon>Hexapoda</taxon>
        <taxon>Insecta</taxon>
        <taxon>Pterygota</taxon>
        <taxon>Neoptera</taxon>
        <taxon>Endopterygota</taxon>
        <taxon>Diptera</taxon>
        <taxon>Brachycera</taxon>
        <taxon>Muscomorpha</taxon>
        <taxon>Hippoboscoidea</taxon>
        <taxon>Glossinidae</taxon>
        <taxon>Glossina</taxon>
    </lineage>
</organism>
<reference evidence="6" key="2">
    <citation type="submission" date="2020-05" db="UniProtKB">
        <authorList>
            <consortium name="EnsemblMetazoa"/>
        </authorList>
    </citation>
    <scope>IDENTIFICATION</scope>
    <source>
        <strain evidence="6">IAEA</strain>
    </source>
</reference>
<protein>
    <recommendedName>
        <fullName evidence="5">Peptidase M41 FtsH extracellular domain-containing protein</fullName>
    </recommendedName>
</protein>
<sequence>MWKYHLPNIIKINERLINNMKQNVFRQETLPTMTYQALNKKQLKHLCTECKTIRRIFAKSLNISVQSVSQQLDFSMLTRTLQYSGGKEKKIKPTGAKEPGGQSGNNNSDENKNDNDDKIKSFITKTIIWIFIVYMLGVFISLVTSSRGERPEGSTRYVSWNEFVYHMLAAGEVKEVIIRPDMEMVTIILHEGAIIKGKKVSSTIFHMAVADAAKFEEKLRDIEKRLGIKEGS</sequence>
<evidence type="ECO:0000256" key="3">
    <source>
        <dbReference type="SAM" id="MobiDB-lite"/>
    </source>
</evidence>
<keyword evidence="4" id="KW-0812">Transmembrane</keyword>
<keyword evidence="4" id="KW-1133">Transmembrane helix</keyword>
<dbReference type="InterPro" id="IPR011546">
    <property type="entry name" value="Pept_M41_FtsH_extracell"/>
</dbReference>
<dbReference type="AlphaFoldDB" id="A0A1B0BXX0"/>
<dbReference type="VEuPathDB" id="VectorBase:GPPI043793"/>
<feature type="transmembrane region" description="Helical" evidence="4">
    <location>
        <begin position="122"/>
        <end position="143"/>
    </location>
</feature>
<keyword evidence="4" id="KW-0472">Membrane</keyword>
<keyword evidence="1" id="KW-0645">Protease</keyword>
<dbReference type="GO" id="GO:0004222">
    <property type="term" value="F:metalloendopeptidase activity"/>
    <property type="evidence" value="ECO:0007669"/>
    <property type="project" value="InterPro"/>
</dbReference>
<dbReference type="Gene3D" id="3.40.1690.20">
    <property type="match status" value="1"/>
</dbReference>
<accession>A0A1B0BXX0</accession>
<evidence type="ECO:0000259" key="5">
    <source>
        <dbReference type="Pfam" id="PF06480"/>
    </source>
</evidence>
<keyword evidence="2" id="KW-0378">Hydrolase</keyword>
<dbReference type="STRING" id="67801.A0A1B0BXX0"/>
<evidence type="ECO:0000313" key="6">
    <source>
        <dbReference type="EnsemblMetazoa" id="GPPI043793-PA"/>
    </source>
</evidence>
<keyword evidence="7" id="KW-1185">Reference proteome</keyword>
<evidence type="ECO:0000256" key="4">
    <source>
        <dbReference type="SAM" id="Phobius"/>
    </source>
</evidence>
<evidence type="ECO:0000313" key="7">
    <source>
        <dbReference type="Proteomes" id="UP000092460"/>
    </source>
</evidence>
<dbReference type="Proteomes" id="UP000092460">
    <property type="component" value="Unassembled WGS sequence"/>
</dbReference>
<name>A0A1B0BXX0_9MUSC</name>
<dbReference type="Pfam" id="PF06480">
    <property type="entry name" value="FtsH_ext"/>
    <property type="match status" value="1"/>
</dbReference>
<dbReference type="EnsemblMetazoa" id="GPPI043793-RA">
    <property type="protein sequence ID" value="GPPI043793-PA"/>
    <property type="gene ID" value="GPPI043793"/>
</dbReference>